<evidence type="ECO:0008006" key="5">
    <source>
        <dbReference type="Google" id="ProtNLM"/>
    </source>
</evidence>
<name>A0A842HLC2_9BURK</name>
<protein>
    <recommendedName>
        <fullName evidence="5">DUF1311 domain-containing protein</fullName>
    </recommendedName>
</protein>
<sequence length="149" mass="15649">MRIKRFLLTVLATGAAGVLNPVMAQGLSPEAQYQQDLLRCEQEQSLVDIEACKKEAGAALQATKTNALGNGQGANYQANERARCMALPEDQRADCLLLLSGQNTQVKGSVTQGGVLRETTITIPAQPSAPAQAPIPASPEAATPSPIRP</sequence>
<evidence type="ECO:0000256" key="2">
    <source>
        <dbReference type="SAM" id="SignalP"/>
    </source>
</evidence>
<feature type="signal peptide" evidence="2">
    <location>
        <begin position="1"/>
        <end position="24"/>
    </location>
</feature>
<feature type="chain" id="PRO_5032369848" description="DUF1311 domain-containing protein" evidence="2">
    <location>
        <begin position="25"/>
        <end position="149"/>
    </location>
</feature>
<accession>A0A842HLC2</accession>
<feature type="region of interest" description="Disordered" evidence="1">
    <location>
        <begin position="124"/>
        <end position="149"/>
    </location>
</feature>
<evidence type="ECO:0000256" key="1">
    <source>
        <dbReference type="SAM" id="MobiDB-lite"/>
    </source>
</evidence>
<dbReference type="AlphaFoldDB" id="A0A842HLC2"/>
<reference evidence="3 4" key="1">
    <citation type="submission" date="2020-08" db="EMBL/GenBank/DDBJ databases">
        <title>Paraeoetvoesia sp. YC-7-48 draft genome sequence.</title>
        <authorList>
            <person name="Yao L."/>
        </authorList>
    </citation>
    <scope>NUCLEOTIDE SEQUENCE [LARGE SCALE GENOMIC DNA]</scope>
    <source>
        <strain evidence="4">YC-7-48</strain>
    </source>
</reference>
<proteinExistence type="predicted"/>
<comment type="caution">
    <text evidence="3">The sequence shown here is derived from an EMBL/GenBank/DDBJ whole genome shotgun (WGS) entry which is preliminary data.</text>
</comment>
<keyword evidence="4" id="KW-1185">Reference proteome</keyword>
<feature type="compositionally biased region" description="Low complexity" evidence="1">
    <location>
        <begin position="124"/>
        <end position="142"/>
    </location>
</feature>
<dbReference type="EMBL" id="JACJUU010000001">
    <property type="protein sequence ID" value="MBC2768318.1"/>
    <property type="molecule type" value="Genomic_DNA"/>
</dbReference>
<evidence type="ECO:0000313" key="4">
    <source>
        <dbReference type="Proteomes" id="UP000545386"/>
    </source>
</evidence>
<gene>
    <name evidence="3" type="ORF">GTU67_00115</name>
</gene>
<dbReference type="RefSeq" id="WP_185778181.1">
    <property type="nucleotide sequence ID" value="NZ_JACJUU010000001.1"/>
</dbReference>
<dbReference type="Proteomes" id="UP000545386">
    <property type="component" value="Unassembled WGS sequence"/>
</dbReference>
<organism evidence="3 4">
    <name type="scientific">Pusillimonas minor</name>
    <dbReference type="NCBI Taxonomy" id="2697024"/>
    <lineage>
        <taxon>Bacteria</taxon>
        <taxon>Pseudomonadati</taxon>
        <taxon>Pseudomonadota</taxon>
        <taxon>Betaproteobacteria</taxon>
        <taxon>Burkholderiales</taxon>
        <taxon>Alcaligenaceae</taxon>
        <taxon>Pusillimonas</taxon>
    </lineage>
</organism>
<evidence type="ECO:0000313" key="3">
    <source>
        <dbReference type="EMBL" id="MBC2768318.1"/>
    </source>
</evidence>
<keyword evidence="2" id="KW-0732">Signal</keyword>